<comment type="caution">
    <text evidence="1">The sequence shown here is derived from an EMBL/GenBank/DDBJ whole genome shotgun (WGS) entry which is preliminary data.</text>
</comment>
<name>A0ACC0UMK7_9AGAM</name>
<keyword evidence="2" id="KW-1185">Reference proteome</keyword>
<accession>A0ACC0UMK7</accession>
<gene>
    <name evidence="1" type="ORF">F5148DRAFT_852763</name>
</gene>
<evidence type="ECO:0000313" key="2">
    <source>
        <dbReference type="Proteomes" id="UP001207468"/>
    </source>
</evidence>
<evidence type="ECO:0000313" key="1">
    <source>
        <dbReference type="EMBL" id="KAI9512550.1"/>
    </source>
</evidence>
<dbReference type="Proteomes" id="UP001207468">
    <property type="component" value="Unassembled WGS sequence"/>
</dbReference>
<dbReference type="EMBL" id="JAGFNK010000008">
    <property type="protein sequence ID" value="KAI9512550.1"/>
    <property type="molecule type" value="Genomic_DNA"/>
</dbReference>
<organism evidence="1 2">
    <name type="scientific">Russula earlei</name>
    <dbReference type="NCBI Taxonomy" id="71964"/>
    <lineage>
        <taxon>Eukaryota</taxon>
        <taxon>Fungi</taxon>
        <taxon>Dikarya</taxon>
        <taxon>Basidiomycota</taxon>
        <taxon>Agaricomycotina</taxon>
        <taxon>Agaricomycetes</taxon>
        <taxon>Russulales</taxon>
        <taxon>Russulaceae</taxon>
        <taxon>Russula</taxon>
    </lineage>
</organism>
<reference evidence="1" key="1">
    <citation type="submission" date="2021-03" db="EMBL/GenBank/DDBJ databases">
        <title>Evolutionary priming and transition to the ectomycorrhizal habit in an iconic lineage of mushroom-forming fungi: is preadaptation a requirement?</title>
        <authorList>
            <consortium name="DOE Joint Genome Institute"/>
            <person name="Looney B.P."/>
            <person name="Miyauchi S."/>
            <person name="Morin E."/>
            <person name="Drula E."/>
            <person name="Courty P.E."/>
            <person name="Chicoki N."/>
            <person name="Fauchery L."/>
            <person name="Kohler A."/>
            <person name="Kuo A."/>
            <person name="LaButti K."/>
            <person name="Pangilinan J."/>
            <person name="Lipzen A."/>
            <person name="Riley R."/>
            <person name="Andreopoulos W."/>
            <person name="He G."/>
            <person name="Johnson J."/>
            <person name="Barry K.W."/>
            <person name="Grigoriev I.V."/>
            <person name="Nagy L."/>
            <person name="Hibbett D."/>
            <person name="Henrissat B."/>
            <person name="Matheny P.B."/>
            <person name="Labbe J."/>
            <person name="Martin A.F."/>
        </authorList>
    </citation>
    <scope>NUCLEOTIDE SEQUENCE</scope>
    <source>
        <strain evidence="1">BPL698</strain>
    </source>
</reference>
<protein>
    <submittedName>
        <fullName evidence="1">Uncharacterized protein</fullName>
    </submittedName>
</protein>
<sequence>MHLESAFDQRDHNITISCPSTFQDPQPNPPSVVVGRPRDTSAKLMPLMQKKHLQFGLDTNDSVTPGHSSFSTATQYLSYSKPSSTRHLSMPPLYDSLSSSGNSPQPPHLSSRAADTTRSRSVFRPFSVLRLPRTTAQITNQAAQRAAEEVRLRTAEEEAAREREENEARRAAAQAEARKRVGSCIQHLLVSRHASEEDCIAVLSECAQACQNGGLDLSAVLQEPIVEGQTPVYWAILNRSSPSDADDALIAALLNACGSLNETTMDAVRAACMLTSNNALLQHLFGQFPRLSPLSASDALLLGPSGAGDIVDVEETRAGSVAFIAYIKIRRFWIRMMVSKVVKVEFVTCGMPFPGKQRSADFHERRADLDGRVHDHRTWARRSFGTNVVVLPRIGP</sequence>
<proteinExistence type="predicted"/>